<evidence type="ECO:0000313" key="6">
    <source>
        <dbReference type="Proteomes" id="UP000095210"/>
    </source>
</evidence>
<evidence type="ECO:0000256" key="1">
    <source>
        <dbReference type="ARBA" id="ARBA00007664"/>
    </source>
</evidence>
<evidence type="ECO:0000256" key="3">
    <source>
        <dbReference type="SAM" id="SignalP"/>
    </source>
</evidence>
<sequence>MRMPRTLGAVLAAVVMFTAALAGAGSAVAGPQSAPRIVGGTQSVEKYSFMASIQRKSEGRDHWCGGALVDPIWVVTTAHCLQGDLDAYTVRVGSNDRTAGGEYRRVVEMIAHPNWDGLHGDIAMLRLERAVTAAPVAIAKSSPIYGDPIRLLGWGKTCNTYECSWEYPKLLREIDRDVAFDNECSRATIDGRTELCVDVTSKATSCYGDSGGPAVERMLAGGWGLVGLDGRGGDSVCGERGLIYTDVTAYQDWIRSTVA</sequence>
<protein>
    <submittedName>
        <fullName evidence="5">Trypsin</fullName>
    </submittedName>
</protein>
<dbReference type="GO" id="GO:0006508">
    <property type="term" value="P:proteolysis"/>
    <property type="evidence" value="ECO:0007669"/>
    <property type="project" value="InterPro"/>
</dbReference>
<dbReference type="SUPFAM" id="SSF50494">
    <property type="entry name" value="Trypsin-like serine proteases"/>
    <property type="match status" value="1"/>
</dbReference>
<organism evidence="5 6">
    <name type="scientific">Actinoalloteichus hymeniacidonis</name>
    <dbReference type="NCBI Taxonomy" id="340345"/>
    <lineage>
        <taxon>Bacteria</taxon>
        <taxon>Bacillati</taxon>
        <taxon>Actinomycetota</taxon>
        <taxon>Actinomycetes</taxon>
        <taxon>Pseudonocardiales</taxon>
        <taxon>Pseudonocardiaceae</taxon>
        <taxon>Actinoalloteichus</taxon>
    </lineage>
</organism>
<dbReference type="GO" id="GO:0004252">
    <property type="term" value="F:serine-type endopeptidase activity"/>
    <property type="evidence" value="ECO:0007669"/>
    <property type="project" value="InterPro"/>
</dbReference>
<dbReference type="KEGG" id="ahm:TL08_01625"/>
<gene>
    <name evidence="5" type="ORF">TL08_01625</name>
</gene>
<dbReference type="InterPro" id="IPR043504">
    <property type="entry name" value="Peptidase_S1_PA_chymotrypsin"/>
</dbReference>
<keyword evidence="2" id="KW-1015">Disulfide bond</keyword>
<dbReference type="EMBL" id="CP014859">
    <property type="protein sequence ID" value="AOS61164.1"/>
    <property type="molecule type" value="Genomic_DNA"/>
</dbReference>
<dbReference type="InterPro" id="IPR050430">
    <property type="entry name" value="Peptidase_S1"/>
</dbReference>
<dbReference type="PRINTS" id="PR00722">
    <property type="entry name" value="CHYMOTRYPSIN"/>
</dbReference>
<feature type="chain" id="PRO_5042267171" evidence="3">
    <location>
        <begin position="23"/>
        <end position="259"/>
    </location>
</feature>
<keyword evidence="3" id="KW-0732">Signal</keyword>
<dbReference type="Proteomes" id="UP000095210">
    <property type="component" value="Chromosome"/>
</dbReference>
<evidence type="ECO:0000313" key="5">
    <source>
        <dbReference type="EMBL" id="AOS61164.1"/>
    </source>
</evidence>
<accession>A0AAC9HL34</accession>
<keyword evidence="6" id="KW-1185">Reference proteome</keyword>
<dbReference type="Gene3D" id="2.40.10.10">
    <property type="entry name" value="Trypsin-like serine proteases"/>
    <property type="match status" value="1"/>
</dbReference>
<comment type="similarity">
    <text evidence="1">Belongs to the peptidase S1 family.</text>
</comment>
<evidence type="ECO:0000259" key="4">
    <source>
        <dbReference type="PROSITE" id="PS50240"/>
    </source>
</evidence>
<dbReference type="InterPro" id="IPR001314">
    <property type="entry name" value="Peptidase_S1A"/>
</dbReference>
<dbReference type="InterPro" id="IPR009003">
    <property type="entry name" value="Peptidase_S1_PA"/>
</dbReference>
<dbReference type="RefSeq" id="WP_069846028.1">
    <property type="nucleotide sequence ID" value="NZ_CP014859.1"/>
</dbReference>
<dbReference type="CDD" id="cd00190">
    <property type="entry name" value="Tryp_SPc"/>
    <property type="match status" value="1"/>
</dbReference>
<proteinExistence type="inferred from homology"/>
<dbReference type="PROSITE" id="PS50240">
    <property type="entry name" value="TRYPSIN_DOM"/>
    <property type="match status" value="1"/>
</dbReference>
<dbReference type="SMART" id="SM00020">
    <property type="entry name" value="Tryp_SPc"/>
    <property type="match status" value="1"/>
</dbReference>
<evidence type="ECO:0000256" key="2">
    <source>
        <dbReference type="ARBA" id="ARBA00023157"/>
    </source>
</evidence>
<feature type="signal peptide" evidence="3">
    <location>
        <begin position="1"/>
        <end position="22"/>
    </location>
</feature>
<dbReference type="PANTHER" id="PTHR24276">
    <property type="entry name" value="POLYSERASE-RELATED"/>
    <property type="match status" value="1"/>
</dbReference>
<name>A0AAC9HL34_9PSEU</name>
<dbReference type="InterPro" id="IPR001254">
    <property type="entry name" value="Trypsin_dom"/>
</dbReference>
<dbReference type="Pfam" id="PF00089">
    <property type="entry name" value="Trypsin"/>
    <property type="match status" value="1"/>
</dbReference>
<dbReference type="AlphaFoldDB" id="A0AAC9HL34"/>
<dbReference type="PANTHER" id="PTHR24276:SF98">
    <property type="entry name" value="FI18310P1-RELATED"/>
    <property type="match status" value="1"/>
</dbReference>
<reference evidence="6" key="1">
    <citation type="submission" date="2016-03" db="EMBL/GenBank/DDBJ databases">
        <title>Complete genome sequence of the type strain Actinoalloteichus hymeniacidonis DSM 45092.</title>
        <authorList>
            <person name="Schaffert L."/>
            <person name="Albersmeier A."/>
            <person name="Winkler A."/>
            <person name="Kalinowski J."/>
            <person name="Zotchev S."/>
            <person name="Ruckert C."/>
        </authorList>
    </citation>
    <scope>NUCLEOTIDE SEQUENCE [LARGE SCALE GENOMIC DNA]</scope>
    <source>
        <strain evidence="6">HPA177(T) (DSM 45092(T))</strain>
    </source>
</reference>
<feature type="domain" description="Peptidase S1" evidence="4">
    <location>
        <begin position="37"/>
        <end position="259"/>
    </location>
</feature>